<comment type="caution">
    <text evidence="3">The sequence shown here is derived from an EMBL/GenBank/DDBJ whole genome shotgun (WGS) entry which is preliminary data.</text>
</comment>
<evidence type="ECO:0000313" key="3">
    <source>
        <dbReference type="EMBL" id="CAB9511469.1"/>
    </source>
</evidence>
<keyword evidence="2" id="KW-0732">Signal</keyword>
<feature type="compositionally biased region" description="Polar residues" evidence="1">
    <location>
        <begin position="287"/>
        <end position="307"/>
    </location>
</feature>
<feature type="compositionally biased region" description="Low complexity" evidence="1">
    <location>
        <begin position="275"/>
        <end position="286"/>
    </location>
</feature>
<feature type="compositionally biased region" description="Polar residues" evidence="1">
    <location>
        <begin position="262"/>
        <end position="274"/>
    </location>
</feature>
<dbReference type="Proteomes" id="UP001153069">
    <property type="component" value="Unassembled WGS sequence"/>
</dbReference>
<keyword evidence="4" id="KW-1185">Reference proteome</keyword>
<feature type="chain" id="PRO_5040412030" evidence="2">
    <location>
        <begin position="20"/>
        <end position="1211"/>
    </location>
</feature>
<organism evidence="3 4">
    <name type="scientific">Seminavis robusta</name>
    <dbReference type="NCBI Taxonomy" id="568900"/>
    <lineage>
        <taxon>Eukaryota</taxon>
        <taxon>Sar</taxon>
        <taxon>Stramenopiles</taxon>
        <taxon>Ochrophyta</taxon>
        <taxon>Bacillariophyta</taxon>
        <taxon>Bacillariophyceae</taxon>
        <taxon>Bacillariophycidae</taxon>
        <taxon>Naviculales</taxon>
        <taxon>Naviculaceae</taxon>
        <taxon>Seminavis</taxon>
    </lineage>
</organism>
<feature type="region of interest" description="Disordered" evidence="1">
    <location>
        <begin position="767"/>
        <end position="789"/>
    </location>
</feature>
<evidence type="ECO:0000313" key="4">
    <source>
        <dbReference type="Proteomes" id="UP001153069"/>
    </source>
</evidence>
<sequence length="1211" mass="135850">MRALSVWIVLMGSAVVVLGQPNDNPPMATISNTAFSLAKLESLLQEKTKMTTNNKLETKSSLQDNLGQLTESVDTLSTLYELLQQQQQEEIPVYFQELVRQTMVTVNQTRDITAQFMKHKTKASDMYTNCLVDATPPPSKDKQHYAKQHLQNNPKLAHHWDLHRVFGGSHYSSAVDTKLNRLLGGDSTTGTNNKRNNKRRKLLRQFGLNIPSANIPSRSSVQTQQQSTQTNTQQQQTNTQAQPQQQQQQTQQQQTGAQTLQLNHGSNIPHANSLQPHQITPQTPQQANPHGSSWRAQLSRGRNSQAEEISAEPSEAMVEQCVEFVECVRDYTLYDFLIYFVWDDITDDGTIDQGRNGMDPERILDKAEDILEALGQFKDELEDTEYLPQKCNGMLRLFNRNQEHDGYMEFEPATWKDVCAAKKTSKYVSFESIQESFGEDAAGQVFEDFIVCTERLMGDAAFEEHSIFFDHETNYPRLPIGFKPHAFDRHGQLTNIHHYYEFGTYPVFDQRFPCIEDPHKDLRDFMIEANRPYLSGQTDTFVASRHEVDQKIACEEPEQGLLANCSLYLDDEFQCDARFREEPEQGDKEITSIYWNFDHKDDVAELLVGDKVPAGSVCTVTELEGFCCLDLPLQNKDEWGATFDCSEGEDACTNPAPPLAGFSEQTCSRFSGTYCKKPKGCGVLKECIEDAISFAEEFDMTAYKRYLEDAPEIEDDDSPDDCGAARSYFGFDESSESDDDICEAILSLMDNEDFQRLDYMAQTKSLKPELDDEEEPDDLDDPPPPEKTSEYYEAMNEVIYRAELNVLATKDFFNAADSFDCGAYGVAGSQDCASIQNAVVATILFALGRVERAHLSLKYNFVQEDAISDYDMAQMYNNVMVIHGNQKKLFDLIENQTEAFLQAAENATENAISAATTANDVKDIVESIQQSLQRSQRRLARGDDCEEDSVVPTLEVPPYMGFRRNGVGNYTVEGSIFKSPDEAVRYLEQSLTARDDHAGPPELAVQVSPSSDPDRCSMLASAVPARLRHCNGKDQLGKTEWFKVSVDQEAPVVNCGFHSQKMARSSNDGKTLFLEQQPGVELVDTGFFLEANDACDASLRVEIAVASNELTQESTAMLASTRGPNPKLYVAPSKCDQESSRFCVTGEVVPTRYYDVVVTATDSAGWQSSDTCRIVIMSSEEARELRGTTTEYESAQDTTVFNIDSLTLTTA</sequence>
<feature type="compositionally biased region" description="Low complexity" evidence="1">
    <location>
        <begin position="222"/>
        <end position="261"/>
    </location>
</feature>
<evidence type="ECO:0000256" key="1">
    <source>
        <dbReference type="SAM" id="MobiDB-lite"/>
    </source>
</evidence>
<feature type="compositionally biased region" description="Acidic residues" evidence="1">
    <location>
        <begin position="770"/>
        <end position="783"/>
    </location>
</feature>
<accession>A0A9N8E2C5</accession>
<gene>
    <name evidence="3" type="ORF">SEMRO_486_G152680.1</name>
</gene>
<feature type="region of interest" description="Disordered" evidence="1">
    <location>
        <begin position="209"/>
        <end position="315"/>
    </location>
</feature>
<dbReference type="EMBL" id="CAICTM010000485">
    <property type="protein sequence ID" value="CAB9511469.1"/>
    <property type="molecule type" value="Genomic_DNA"/>
</dbReference>
<evidence type="ECO:0000256" key="2">
    <source>
        <dbReference type="SAM" id="SignalP"/>
    </source>
</evidence>
<feature type="signal peptide" evidence="2">
    <location>
        <begin position="1"/>
        <end position="19"/>
    </location>
</feature>
<proteinExistence type="predicted"/>
<reference evidence="3" key="1">
    <citation type="submission" date="2020-06" db="EMBL/GenBank/DDBJ databases">
        <authorList>
            <consortium name="Plant Systems Biology data submission"/>
        </authorList>
    </citation>
    <scope>NUCLEOTIDE SEQUENCE</scope>
    <source>
        <strain evidence="3">D6</strain>
    </source>
</reference>
<protein>
    <submittedName>
        <fullName evidence="3">Uncharacterized protein</fullName>
    </submittedName>
</protein>
<feature type="compositionally biased region" description="Polar residues" evidence="1">
    <location>
        <begin position="211"/>
        <end position="221"/>
    </location>
</feature>
<name>A0A9N8E2C5_9STRA</name>
<dbReference type="AlphaFoldDB" id="A0A9N8E2C5"/>